<dbReference type="InterPro" id="IPR050469">
    <property type="entry name" value="Diguanylate_Cyclase"/>
</dbReference>
<protein>
    <submittedName>
        <fullName evidence="3">Diguanylate cyclase</fullName>
    </submittedName>
</protein>
<dbReference type="SUPFAM" id="SSF55073">
    <property type="entry name" value="Nucleotide cyclase"/>
    <property type="match status" value="1"/>
</dbReference>
<dbReference type="Pfam" id="PF00990">
    <property type="entry name" value="GGDEF"/>
    <property type="match status" value="1"/>
</dbReference>
<dbReference type="InterPro" id="IPR004010">
    <property type="entry name" value="Double_Cache_2"/>
</dbReference>
<gene>
    <name evidence="3" type="ordered locus">CLOST_0751</name>
</gene>
<evidence type="ECO:0000256" key="1">
    <source>
        <dbReference type="SAM" id="Phobius"/>
    </source>
</evidence>
<dbReference type="HOGENOM" id="CLU_040628_0_0_9"/>
<reference evidence="4" key="1">
    <citation type="journal article" date="2010" name="BMC Genomics">
        <title>Clostridium sticklandii, a specialist in amino acid degradation:revisiting its metabolism through its genome sequence.</title>
        <authorList>
            <person name="Fonknechten N."/>
            <person name="Chaussonnerie S."/>
            <person name="Tricot S."/>
            <person name="Lajus A."/>
            <person name="Andreesen J.R."/>
            <person name="Perchat N."/>
            <person name="Pelletier E."/>
            <person name="Gouyvenoux M."/>
            <person name="Barbe V."/>
            <person name="Salanoubat M."/>
            <person name="Le Paslier D."/>
            <person name="Weissenbach J."/>
            <person name="Cohen G.N."/>
            <person name="Kreimeyer A."/>
        </authorList>
    </citation>
    <scope>NUCLEOTIDE SEQUENCE [LARGE SCALE GENOMIC DNA]</scope>
    <source>
        <strain evidence="4">ATCC 12662 / DSM 519 / JCM 1433 / CCUG 9281 / NCIMB 10654 / HF</strain>
    </source>
</reference>
<dbReference type="CDD" id="cd01949">
    <property type="entry name" value="GGDEF"/>
    <property type="match status" value="1"/>
</dbReference>
<evidence type="ECO:0000313" key="3">
    <source>
        <dbReference type="EMBL" id="CBH20877.1"/>
    </source>
</evidence>
<dbReference type="GO" id="GO:0052621">
    <property type="term" value="F:diguanylate cyclase activity"/>
    <property type="evidence" value="ECO:0007669"/>
    <property type="project" value="TreeGrafter"/>
</dbReference>
<dbReference type="AlphaFoldDB" id="E3PWR2"/>
<dbReference type="PANTHER" id="PTHR45138:SF9">
    <property type="entry name" value="DIGUANYLATE CYCLASE DGCM-RELATED"/>
    <property type="match status" value="1"/>
</dbReference>
<evidence type="ECO:0000259" key="2">
    <source>
        <dbReference type="PROSITE" id="PS50887"/>
    </source>
</evidence>
<evidence type="ECO:0000313" key="4">
    <source>
        <dbReference type="Proteomes" id="UP000007041"/>
    </source>
</evidence>
<feature type="transmembrane region" description="Helical" evidence="1">
    <location>
        <begin position="318"/>
        <end position="340"/>
    </location>
</feature>
<dbReference type="Gene3D" id="3.30.450.20">
    <property type="entry name" value="PAS domain"/>
    <property type="match status" value="1"/>
</dbReference>
<feature type="domain" description="GGDEF" evidence="2">
    <location>
        <begin position="382"/>
        <end position="519"/>
    </location>
</feature>
<accession>E3PWR2</accession>
<keyword evidence="1" id="KW-1133">Transmembrane helix</keyword>
<dbReference type="NCBIfam" id="TIGR00254">
    <property type="entry name" value="GGDEF"/>
    <property type="match status" value="1"/>
</dbReference>
<keyword evidence="1" id="KW-0812">Transmembrane</keyword>
<dbReference type="InterPro" id="IPR029787">
    <property type="entry name" value="Nucleotide_cyclase"/>
</dbReference>
<dbReference type="Pfam" id="PF08269">
    <property type="entry name" value="dCache_2"/>
    <property type="match status" value="1"/>
</dbReference>
<dbReference type="BioCyc" id="CSTI499177:GJE9-795-MONOMER"/>
<dbReference type="InterPro" id="IPR043128">
    <property type="entry name" value="Rev_trsase/Diguanyl_cyclase"/>
</dbReference>
<dbReference type="Proteomes" id="UP000007041">
    <property type="component" value="Chromosome"/>
</dbReference>
<dbReference type="PANTHER" id="PTHR45138">
    <property type="entry name" value="REGULATORY COMPONENTS OF SENSORY TRANSDUCTION SYSTEM"/>
    <property type="match status" value="1"/>
</dbReference>
<organism evidence="3 4">
    <name type="scientific">Acetoanaerobium sticklandii (strain ATCC 12662 / DSM 519 / JCM 1433 / CCUG 9281 / NCIMB 10654 / HF)</name>
    <name type="common">Clostridium sticklandii</name>
    <dbReference type="NCBI Taxonomy" id="499177"/>
    <lineage>
        <taxon>Bacteria</taxon>
        <taxon>Bacillati</taxon>
        <taxon>Bacillota</taxon>
        <taxon>Clostridia</taxon>
        <taxon>Peptostreptococcales</taxon>
        <taxon>Filifactoraceae</taxon>
        <taxon>Acetoanaerobium</taxon>
    </lineage>
</organism>
<dbReference type="STRING" id="1511.CLOST_0751"/>
<dbReference type="eggNOG" id="COG2199">
    <property type="taxonomic scope" value="Bacteria"/>
</dbReference>
<dbReference type="Gene3D" id="3.30.70.270">
    <property type="match status" value="1"/>
</dbReference>
<dbReference type="EMBL" id="FP565809">
    <property type="protein sequence ID" value="CBH20877.1"/>
    <property type="molecule type" value="Genomic_DNA"/>
</dbReference>
<sequence>MRVSKLRIFSIGLIIVICFFISYFYIVSHSALGKIYQEETRDTIEDIKKTFLKDTIDNLFTEIDIERESEYRKYKDIVEQRGISLDLASEDDQEFIMFLKNRFDMDINTLGKGNNYWTVLFWDNQSKEIIYDPLNEFENINEIDSVSRKLKPEFLSYKEVNHGNVSGIFGIKTSFVDDKIKLITAEKIRRQKFDNDAYIWVNEIINYEGGDNYAIRRVHPNLPETEGSFLSTSATDIKGNMPYLEELEGINKDGELFFTYFFKKLNSDEVAEKITYAKLYKDFDWIIATGVHIDEIDRYVENTDSESKAESRKIVMQLMGLILIIVAAGISLVIHIEGIYSNKINKNLKREADIDALTNAFSRRRGVEELSNAHRSYMRGNKNPAIMMFDLDRFKLINDNYGHDVGDMVLRRTVQSINEVVRSSDIIIRWGGDEFIGIFYGLKKENTIKIAQKILDTINAIEIPVKTSDVDDIVKIEMSIGVTYFSKSDRQPSDAVKRADDAMYESKETGRNKVSFFDVEDVDE</sequence>
<dbReference type="KEGG" id="cst:CLOST_0751"/>
<keyword evidence="4" id="KW-1185">Reference proteome</keyword>
<dbReference type="InterPro" id="IPR000160">
    <property type="entry name" value="GGDEF_dom"/>
</dbReference>
<keyword evidence="1" id="KW-0472">Membrane</keyword>
<dbReference type="eggNOG" id="COG4564">
    <property type="taxonomic scope" value="Bacteria"/>
</dbReference>
<dbReference type="FunFam" id="3.30.70.270:FF:000001">
    <property type="entry name" value="Diguanylate cyclase domain protein"/>
    <property type="match status" value="1"/>
</dbReference>
<feature type="transmembrane region" description="Helical" evidence="1">
    <location>
        <begin position="6"/>
        <end position="26"/>
    </location>
</feature>
<proteinExistence type="predicted"/>
<dbReference type="SMART" id="SM00267">
    <property type="entry name" value="GGDEF"/>
    <property type="match status" value="1"/>
</dbReference>
<dbReference type="PROSITE" id="PS50887">
    <property type="entry name" value="GGDEF"/>
    <property type="match status" value="1"/>
</dbReference>
<name>E3PWR2_ACESD</name>